<protein>
    <recommendedName>
        <fullName evidence="2">Peptidase M13 C-terminal domain-containing protein</fullName>
    </recommendedName>
</protein>
<accession>A0A016WED7</accession>
<gene>
    <name evidence="3" type="primary">Acey_s0797.g2404</name>
    <name evidence="3" type="ORF">Y032_0797g2404</name>
</gene>
<dbReference type="GO" id="GO:0016485">
    <property type="term" value="P:protein processing"/>
    <property type="evidence" value="ECO:0007669"/>
    <property type="project" value="TreeGrafter"/>
</dbReference>
<dbReference type="PANTHER" id="PTHR11733:SF167">
    <property type="entry name" value="FI17812P1-RELATED"/>
    <property type="match status" value="1"/>
</dbReference>
<dbReference type="InterPro" id="IPR000718">
    <property type="entry name" value="Peptidase_M13"/>
</dbReference>
<dbReference type="Proteomes" id="UP000024635">
    <property type="component" value="Unassembled WGS sequence"/>
</dbReference>
<dbReference type="InterPro" id="IPR018497">
    <property type="entry name" value="Peptidase_M13_C"/>
</dbReference>
<comment type="caution">
    <text evidence="3">The sequence shown here is derived from an EMBL/GenBank/DDBJ whole genome shotgun (WGS) entry which is preliminary data.</text>
</comment>
<dbReference type="PROSITE" id="PS51885">
    <property type="entry name" value="NEPRILYSIN"/>
    <property type="match status" value="1"/>
</dbReference>
<keyword evidence="4" id="KW-1185">Reference proteome</keyword>
<dbReference type="InterPro" id="IPR024079">
    <property type="entry name" value="MetalloPept_cat_dom_sf"/>
</dbReference>
<dbReference type="PANTHER" id="PTHR11733">
    <property type="entry name" value="ZINC METALLOPROTEASE FAMILY M13 NEPRILYSIN-RELATED"/>
    <property type="match status" value="1"/>
</dbReference>
<dbReference type="Gene3D" id="3.40.390.10">
    <property type="entry name" value="Collagenase (Catalytic Domain)"/>
    <property type="match status" value="1"/>
</dbReference>
<dbReference type="InterPro" id="IPR042089">
    <property type="entry name" value="Peptidase_M13_dom_2"/>
</dbReference>
<dbReference type="EMBL" id="JARK01000397">
    <property type="protein sequence ID" value="EYC37378.1"/>
    <property type="molecule type" value="Genomic_DNA"/>
</dbReference>
<dbReference type="STRING" id="53326.A0A016WED7"/>
<reference evidence="4" key="1">
    <citation type="journal article" date="2015" name="Nat. Genet.">
        <title>The genome and transcriptome of the zoonotic hookworm Ancylostoma ceylanicum identify infection-specific gene families.</title>
        <authorList>
            <person name="Schwarz E.M."/>
            <person name="Hu Y."/>
            <person name="Antoshechkin I."/>
            <person name="Miller M.M."/>
            <person name="Sternberg P.W."/>
            <person name="Aroian R.V."/>
        </authorList>
    </citation>
    <scope>NUCLEOTIDE SEQUENCE</scope>
    <source>
        <strain evidence="4">HY135</strain>
    </source>
</reference>
<dbReference type="OrthoDB" id="5873741at2759"/>
<dbReference type="GO" id="GO:0004222">
    <property type="term" value="F:metalloendopeptidase activity"/>
    <property type="evidence" value="ECO:0007669"/>
    <property type="project" value="InterPro"/>
</dbReference>
<sequence>MKRGDACIKAILKKLRKMKRFIAYYDSHLFDLNRLDNFYRNIAQIDDFEKLSFLELVDKFDRMDTEERLKNLGQPKKSDELEIKGAFKLNELVTALNWPYYNKIDIRIGLLQFPYFGLTLPKSFNYGAIGTVIGHEVTHGFDNKGKNYDENGSMEEWLGREFQERFRTRADCFEKLYNTTDVLWYKNGMVLKTNLTNNGAFTLHENIADYGGIQLSLRVNVCLLKKQSSRPVAIAPLATMAVPRYSLSHLDSR</sequence>
<evidence type="ECO:0000313" key="4">
    <source>
        <dbReference type="Proteomes" id="UP000024635"/>
    </source>
</evidence>
<evidence type="ECO:0000259" key="2">
    <source>
        <dbReference type="Pfam" id="PF01431"/>
    </source>
</evidence>
<dbReference type="AlphaFoldDB" id="A0A016WED7"/>
<dbReference type="Gene3D" id="1.10.1380.10">
    <property type="entry name" value="Neutral endopeptidase , domain2"/>
    <property type="match status" value="1"/>
</dbReference>
<evidence type="ECO:0000313" key="3">
    <source>
        <dbReference type="EMBL" id="EYC37378.1"/>
    </source>
</evidence>
<name>A0A016WED7_9BILA</name>
<dbReference type="GO" id="GO:0005886">
    <property type="term" value="C:plasma membrane"/>
    <property type="evidence" value="ECO:0007669"/>
    <property type="project" value="TreeGrafter"/>
</dbReference>
<evidence type="ECO:0000256" key="1">
    <source>
        <dbReference type="ARBA" id="ARBA00007357"/>
    </source>
</evidence>
<comment type="similarity">
    <text evidence="1">Belongs to the peptidase M13 family.</text>
</comment>
<dbReference type="Pfam" id="PF01431">
    <property type="entry name" value="Peptidase_M13"/>
    <property type="match status" value="1"/>
</dbReference>
<proteinExistence type="inferred from homology"/>
<organism evidence="3 4">
    <name type="scientific">Ancylostoma ceylanicum</name>
    <dbReference type="NCBI Taxonomy" id="53326"/>
    <lineage>
        <taxon>Eukaryota</taxon>
        <taxon>Metazoa</taxon>
        <taxon>Ecdysozoa</taxon>
        <taxon>Nematoda</taxon>
        <taxon>Chromadorea</taxon>
        <taxon>Rhabditida</taxon>
        <taxon>Rhabditina</taxon>
        <taxon>Rhabditomorpha</taxon>
        <taxon>Strongyloidea</taxon>
        <taxon>Ancylostomatidae</taxon>
        <taxon>Ancylostomatinae</taxon>
        <taxon>Ancylostoma</taxon>
    </lineage>
</organism>
<dbReference type="PRINTS" id="PR00786">
    <property type="entry name" value="NEPRILYSIN"/>
</dbReference>
<dbReference type="SUPFAM" id="SSF55486">
    <property type="entry name" value="Metalloproteases ('zincins'), catalytic domain"/>
    <property type="match status" value="1"/>
</dbReference>
<feature type="domain" description="Peptidase M13 C-terminal" evidence="2">
    <location>
        <begin position="101"/>
        <end position="220"/>
    </location>
</feature>